<proteinExistence type="predicted"/>
<organism evidence="1">
    <name type="scientific">Anguilla anguilla</name>
    <name type="common">European freshwater eel</name>
    <name type="synonym">Muraena anguilla</name>
    <dbReference type="NCBI Taxonomy" id="7936"/>
    <lineage>
        <taxon>Eukaryota</taxon>
        <taxon>Metazoa</taxon>
        <taxon>Chordata</taxon>
        <taxon>Craniata</taxon>
        <taxon>Vertebrata</taxon>
        <taxon>Euteleostomi</taxon>
        <taxon>Actinopterygii</taxon>
        <taxon>Neopterygii</taxon>
        <taxon>Teleostei</taxon>
        <taxon>Anguilliformes</taxon>
        <taxon>Anguillidae</taxon>
        <taxon>Anguilla</taxon>
    </lineage>
</organism>
<reference evidence="1" key="2">
    <citation type="journal article" date="2015" name="Fish Shellfish Immunol.">
        <title>Early steps in the European eel (Anguilla anguilla)-Vibrio vulnificus interaction in the gills: Role of the RtxA13 toxin.</title>
        <authorList>
            <person name="Callol A."/>
            <person name="Pajuelo D."/>
            <person name="Ebbesson L."/>
            <person name="Teles M."/>
            <person name="MacKenzie S."/>
            <person name="Amaro C."/>
        </authorList>
    </citation>
    <scope>NUCLEOTIDE SEQUENCE</scope>
</reference>
<dbReference type="AlphaFoldDB" id="A0A0E9X0P6"/>
<name>A0A0E9X0P6_ANGAN</name>
<sequence length="68" mass="7790">MRQLSVNIKTRFYLASLQCLCYNHILKTQSLHIKCVQGFIKPKLKRDSRNAICQPNCGLQNPVEIACV</sequence>
<accession>A0A0E9X0P6</accession>
<dbReference type="EMBL" id="GBXM01012398">
    <property type="protein sequence ID" value="JAH96179.1"/>
    <property type="molecule type" value="Transcribed_RNA"/>
</dbReference>
<evidence type="ECO:0000313" key="1">
    <source>
        <dbReference type="EMBL" id="JAH96179.1"/>
    </source>
</evidence>
<reference evidence="1" key="1">
    <citation type="submission" date="2014-11" db="EMBL/GenBank/DDBJ databases">
        <authorList>
            <person name="Amaro Gonzalez C."/>
        </authorList>
    </citation>
    <scope>NUCLEOTIDE SEQUENCE</scope>
</reference>
<protein>
    <submittedName>
        <fullName evidence="1">Uncharacterized protein</fullName>
    </submittedName>
</protein>